<protein>
    <submittedName>
        <fullName evidence="1">Uncharacterized protein</fullName>
    </submittedName>
</protein>
<dbReference type="AlphaFoldDB" id="A0A1I4STH3"/>
<dbReference type="Proteomes" id="UP000183287">
    <property type="component" value="Unassembled WGS sequence"/>
</dbReference>
<proteinExistence type="predicted"/>
<sequence length="65" mass="7243">MNTEQTTLTQDELLSIQVLPLKLILAAANGQIDLNEMARNQLANRGLDLSGKWVGFAKARELLHR</sequence>
<dbReference type="RefSeq" id="WP_074906231.1">
    <property type="nucleotide sequence ID" value="NZ_FOUB01000043.1"/>
</dbReference>
<accession>A0A1I4STH3</accession>
<evidence type="ECO:0000313" key="2">
    <source>
        <dbReference type="Proteomes" id="UP000183287"/>
    </source>
</evidence>
<evidence type="ECO:0000313" key="1">
    <source>
        <dbReference type="EMBL" id="SFM67613.1"/>
    </source>
</evidence>
<organism evidence="1 2">
    <name type="scientific">Nitrosomonas communis</name>
    <dbReference type="NCBI Taxonomy" id="44574"/>
    <lineage>
        <taxon>Bacteria</taxon>
        <taxon>Pseudomonadati</taxon>
        <taxon>Pseudomonadota</taxon>
        <taxon>Betaproteobacteria</taxon>
        <taxon>Nitrosomonadales</taxon>
        <taxon>Nitrosomonadaceae</taxon>
        <taxon>Nitrosomonas</taxon>
    </lineage>
</organism>
<dbReference type="OrthoDB" id="6058681at2"/>
<name>A0A1I4STH3_9PROT</name>
<keyword evidence="2" id="KW-1185">Reference proteome</keyword>
<reference evidence="2" key="1">
    <citation type="submission" date="2016-10" db="EMBL/GenBank/DDBJ databases">
        <authorList>
            <person name="Varghese N."/>
            <person name="Submissions S."/>
        </authorList>
    </citation>
    <scope>NUCLEOTIDE SEQUENCE [LARGE SCALE GENOMIC DNA]</scope>
    <source>
        <strain evidence="2">Nm44</strain>
    </source>
</reference>
<dbReference type="EMBL" id="FOUB01000043">
    <property type="protein sequence ID" value="SFM67613.1"/>
    <property type="molecule type" value="Genomic_DNA"/>
</dbReference>
<gene>
    <name evidence="1" type="ORF">SAMN05421863_104323</name>
</gene>